<proteinExistence type="predicted"/>
<dbReference type="CDD" id="cd03809">
    <property type="entry name" value="GT4_MtfB-like"/>
    <property type="match status" value="1"/>
</dbReference>
<dbReference type="SUPFAM" id="SSF53756">
    <property type="entry name" value="UDP-Glycosyltransferase/glycogen phosphorylase"/>
    <property type="match status" value="1"/>
</dbReference>
<keyword evidence="5" id="KW-1185">Reference proteome</keyword>
<dbReference type="PANTHER" id="PTHR46401:SF2">
    <property type="entry name" value="GLYCOSYLTRANSFERASE WBBK-RELATED"/>
    <property type="match status" value="1"/>
</dbReference>
<reference evidence="4 5" key="1">
    <citation type="submission" date="2021-04" db="EMBL/GenBank/DDBJ databases">
        <title>Chitinophaga sp. nov., isolated from the rhizosphere soil.</title>
        <authorList>
            <person name="He S."/>
        </authorList>
    </citation>
    <scope>NUCLEOTIDE SEQUENCE [LARGE SCALE GENOMIC DNA]</scope>
    <source>
        <strain evidence="4 5">2R12</strain>
    </source>
</reference>
<keyword evidence="1" id="KW-0808">Transferase</keyword>
<evidence type="ECO:0000259" key="2">
    <source>
        <dbReference type="Pfam" id="PF00534"/>
    </source>
</evidence>
<dbReference type="EMBL" id="JAGTXB010000017">
    <property type="protein sequence ID" value="MBS0030806.1"/>
    <property type="molecule type" value="Genomic_DNA"/>
</dbReference>
<dbReference type="RefSeq" id="WP_211975943.1">
    <property type="nucleotide sequence ID" value="NZ_CBFHAM010000036.1"/>
</dbReference>
<dbReference type="Pfam" id="PF00534">
    <property type="entry name" value="Glycos_transf_1"/>
    <property type="match status" value="1"/>
</dbReference>
<evidence type="ECO:0000256" key="1">
    <source>
        <dbReference type="ARBA" id="ARBA00022679"/>
    </source>
</evidence>
<feature type="domain" description="Glycosyl transferase family 1" evidence="2">
    <location>
        <begin position="188"/>
        <end position="335"/>
    </location>
</feature>
<dbReference type="Proteomes" id="UP000676386">
    <property type="component" value="Unassembled WGS sequence"/>
</dbReference>
<dbReference type="Gene3D" id="3.40.50.2000">
    <property type="entry name" value="Glycogen Phosphorylase B"/>
    <property type="match status" value="2"/>
</dbReference>
<evidence type="ECO:0000313" key="5">
    <source>
        <dbReference type="Proteomes" id="UP000676386"/>
    </source>
</evidence>
<gene>
    <name evidence="4" type="ORF">KE626_26000</name>
</gene>
<dbReference type="InterPro" id="IPR028098">
    <property type="entry name" value="Glyco_trans_4-like_N"/>
</dbReference>
<dbReference type="PANTHER" id="PTHR46401">
    <property type="entry name" value="GLYCOSYLTRANSFERASE WBBK-RELATED"/>
    <property type="match status" value="1"/>
</dbReference>
<evidence type="ECO:0000259" key="3">
    <source>
        <dbReference type="Pfam" id="PF13439"/>
    </source>
</evidence>
<accession>A0ABS5J6H5</accession>
<feature type="domain" description="Glycosyltransferase subfamily 4-like N-terminal" evidence="3">
    <location>
        <begin position="16"/>
        <end position="170"/>
    </location>
</feature>
<organism evidence="4 5">
    <name type="scientific">Chitinophaga hostae</name>
    <dbReference type="NCBI Taxonomy" id="2831022"/>
    <lineage>
        <taxon>Bacteria</taxon>
        <taxon>Pseudomonadati</taxon>
        <taxon>Bacteroidota</taxon>
        <taxon>Chitinophagia</taxon>
        <taxon>Chitinophagales</taxon>
        <taxon>Chitinophagaceae</taxon>
        <taxon>Chitinophaga</taxon>
    </lineage>
</organism>
<evidence type="ECO:0000313" key="4">
    <source>
        <dbReference type="EMBL" id="MBS0030806.1"/>
    </source>
</evidence>
<name>A0ABS5J6H5_9BACT</name>
<protein>
    <submittedName>
        <fullName evidence="4">Glycosyltransferase family 4 protein</fullName>
    </submittedName>
</protein>
<sequence>MELYLDNIVFTIQKAGGVSVYWYELIKGIHDSGLDVHFLNTRSSSPNIFEQKINYNNFRCIRESSIPSRCLRYLPLQRKLPEAAVFHSGYLRVSPQQNVVNILTVHDFAHERKLATPFPRGLANTTQKAYGLKRADGIICISESTRKELLHFYPATADKKIKVIHHGIADDFYPADKSRPPVCTLPLDLQQTYILYVGARNKYKNFKVAIATMQQLPEHYRLVVVGGEPWGMQETEQLETLLPGRYQLLPVVSSADLNVLYNYAFCMLYPSVYEGFGFPPGEAMKAGCVVVSSNFTAIPEVVGQAGVLVDRAEPAAFAGGIRKLENAQYKQQMIDKGLKQAEMFTWQKTVQETLAFYQDCWNHKFLK</sequence>
<dbReference type="InterPro" id="IPR001296">
    <property type="entry name" value="Glyco_trans_1"/>
</dbReference>
<dbReference type="Pfam" id="PF13439">
    <property type="entry name" value="Glyco_transf_4"/>
    <property type="match status" value="1"/>
</dbReference>
<comment type="caution">
    <text evidence="4">The sequence shown here is derived from an EMBL/GenBank/DDBJ whole genome shotgun (WGS) entry which is preliminary data.</text>
</comment>